<dbReference type="SUPFAM" id="SSF46785">
    <property type="entry name" value="Winged helix' DNA-binding domain"/>
    <property type="match status" value="1"/>
</dbReference>
<dbReference type="Proteomes" id="UP001060112">
    <property type="component" value="Chromosome"/>
</dbReference>
<dbReference type="EMBL" id="CP101620">
    <property type="protein sequence ID" value="UTY40053.1"/>
    <property type="molecule type" value="Genomic_DNA"/>
</dbReference>
<feature type="domain" description="HTH iclR-type" evidence="4">
    <location>
        <begin position="4"/>
        <end position="68"/>
    </location>
</feature>
<evidence type="ECO:0000313" key="6">
    <source>
        <dbReference type="EMBL" id="UTY40053.1"/>
    </source>
</evidence>
<evidence type="ECO:0000259" key="4">
    <source>
        <dbReference type="PROSITE" id="PS51077"/>
    </source>
</evidence>
<evidence type="ECO:0000313" key="7">
    <source>
        <dbReference type="Proteomes" id="UP001060112"/>
    </source>
</evidence>
<evidence type="ECO:0000256" key="2">
    <source>
        <dbReference type="ARBA" id="ARBA00023125"/>
    </source>
</evidence>
<dbReference type="Pfam" id="PF01614">
    <property type="entry name" value="IclR_C"/>
    <property type="match status" value="1"/>
</dbReference>
<dbReference type="PANTHER" id="PTHR30136:SF35">
    <property type="entry name" value="HTH-TYPE TRANSCRIPTIONAL REGULATOR RV1719"/>
    <property type="match status" value="1"/>
</dbReference>
<dbReference type="InterPro" id="IPR036388">
    <property type="entry name" value="WH-like_DNA-bd_sf"/>
</dbReference>
<dbReference type="SMART" id="SM00346">
    <property type="entry name" value="HTH_ICLR"/>
    <property type="match status" value="1"/>
</dbReference>
<keyword evidence="2" id="KW-0238">DNA-binding</keyword>
<dbReference type="Gene3D" id="1.10.10.10">
    <property type="entry name" value="Winged helix-like DNA-binding domain superfamily/Winged helix DNA-binding domain"/>
    <property type="match status" value="1"/>
</dbReference>
<keyword evidence="1" id="KW-0805">Transcription regulation</keyword>
<reference evidence="6" key="1">
    <citation type="submission" date="2022-07" db="EMBL/GenBank/DDBJ databases">
        <title>Faecal culturing of patients with breast cancer.</title>
        <authorList>
            <person name="Teng N.M.Y."/>
            <person name="Kiu R."/>
            <person name="Evans R."/>
            <person name="Baker D.J."/>
            <person name="Zenner C."/>
            <person name="Robinson S.D."/>
            <person name="Hall L.J."/>
        </authorList>
    </citation>
    <scope>NUCLEOTIDE SEQUENCE</scope>
    <source>
        <strain evidence="6">LH1062</strain>
    </source>
</reference>
<organism evidence="6 7">
    <name type="scientific">Allocoprobacillus halotolerans</name>
    <dbReference type="NCBI Taxonomy" id="2944914"/>
    <lineage>
        <taxon>Bacteria</taxon>
        <taxon>Bacillati</taxon>
        <taxon>Bacillota</taxon>
        <taxon>Erysipelotrichia</taxon>
        <taxon>Erysipelotrichales</taxon>
        <taxon>Erysipelotrichaceae</taxon>
        <taxon>Allocoprobacillus</taxon>
    </lineage>
</organism>
<proteinExistence type="predicted"/>
<keyword evidence="3" id="KW-0804">Transcription</keyword>
<dbReference type="InterPro" id="IPR005471">
    <property type="entry name" value="Tscrpt_reg_IclR_N"/>
</dbReference>
<keyword evidence="7" id="KW-1185">Reference proteome</keyword>
<dbReference type="SUPFAM" id="SSF55781">
    <property type="entry name" value="GAF domain-like"/>
    <property type="match status" value="1"/>
</dbReference>
<name>A0ABY5I5S4_9FIRM</name>
<dbReference type="Gene3D" id="3.30.450.40">
    <property type="match status" value="1"/>
</dbReference>
<dbReference type="InterPro" id="IPR014757">
    <property type="entry name" value="Tscrpt_reg_IclR_C"/>
</dbReference>
<dbReference type="InterPro" id="IPR036390">
    <property type="entry name" value="WH_DNA-bd_sf"/>
</dbReference>
<dbReference type="InterPro" id="IPR050707">
    <property type="entry name" value="HTH_MetabolicPath_Reg"/>
</dbReference>
<evidence type="ECO:0000256" key="1">
    <source>
        <dbReference type="ARBA" id="ARBA00023015"/>
    </source>
</evidence>
<accession>A0ABY5I5S4</accession>
<dbReference type="PANTHER" id="PTHR30136">
    <property type="entry name" value="HELIX-TURN-HELIX TRANSCRIPTIONAL REGULATOR, ICLR FAMILY"/>
    <property type="match status" value="1"/>
</dbReference>
<dbReference type="InterPro" id="IPR029016">
    <property type="entry name" value="GAF-like_dom_sf"/>
</dbReference>
<dbReference type="PROSITE" id="PS51077">
    <property type="entry name" value="HTH_ICLR"/>
    <property type="match status" value="1"/>
</dbReference>
<dbReference type="Pfam" id="PF09339">
    <property type="entry name" value="HTH_IclR"/>
    <property type="match status" value="1"/>
</dbReference>
<evidence type="ECO:0000259" key="5">
    <source>
        <dbReference type="PROSITE" id="PS51078"/>
    </source>
</evidence>
<dbReference type="PROSITE" id="PS51078">
    <property type="entry name" value="ICLR_ED"/>
    <property type="match status" value="1"/>
</dbReference>
<evidence type="ECO:0000256" key="3">
    <source>
        <dbReference type="ARBA" id="ARBA00023163"/>
    </source>
</evidence>
<protein>
    <submittedName>
        <fullName evidence="6">IclR family transcriptional regulator</fullName>
    </submittedName>
</protein>
<sequence>MKLNRTLLRAIDILELLSKNKEGYTLAQIATILDSPKSSIFDILKTLLYKNMILEDTQTGITKYKIGLQSFLIGSSFLNDMDIVNVAKNNLIELANKMHATTFMAVLDDFKVTYIYKYESVHSIITTANIGTRNPLHSTGLGKVLLAFSSEDVLKDALKTMTYEPITPYTITSPEKYFDELKKLDKMDMRLMIEKIHFINIVQRHRLEIIMAM</sequence>
<gene>
    <name evidence="6" type="ORF">NMU03_04420</name>
</gene>
<feature type="domain" description="IclR-ED" evidence="5">
    <location>
        <begin position="69"/>
        <end position="213"/>
    </location>
</feature>